<evidence type="ECO:0000313" key="1">
    <source>
        <dbReference type="EMBL" id="BAN23723.1"/>
    </source>
</evidence>
<organism evidence="1 2">
    <name type="scientific">Caballeronia insecticola</name>
    <dbReference type="NCBI Taxonomy" id="758793"/>
    <lineage>
        <taxon>Bacteria</taxon>
        <taxon>Pseudomonadati</taxon>
        <taxon>Pseudomonadota</taxon>
        <taxon>Betaproteobacteria</taxon>
        <taxon>Burkholderiales</taxon>
        <taxon>Burkholderiaceae</taxon>
        <taxon>Caballeronia</taxon>
    </lineage>
</organism>
<name>R4WHN7_9BURK</name>
<dbReference type="STRING" id="758793.BRPE64_ACDS19690"/>
<dbReference type="KEGG" id="buo:BRPE64_ACDS19690"/>
<reference evidence="1 2" key="2">
    <citation type="journal article" date="2018" name="Int. J. Syst. Evol. Microbiol.">
        <title>Burkholderia insecticola sp. nov., a gut symbiotic bacterium of the bean bug Riptortus pedestris.</title>
        <authorList>
            <person name="Takeshita K."/>
            <person name="Tamaki H."/>
            <person name="Ohbayashi T."/>
            <person name="Meng X.-Y."/>
            <person name="Sone T."/>
            <person name="Mitani Y."/>
            <person name="Peeters C."/>
            <person name="Kikuchi Y."/>
            <person name="Vandamme P."/>
        </authorList>
    </citation>
    <scope>NUCLEOTIDE SEQUENCE [LARGE SCALE GENOMIC DNA]</scope>
    <source>
        <strain evidence="1">RPE64</strain>
    </source>
</reference>
<accession>R4WHN7</accession>
<reference evidence="1 2" key="1">
    <citation type="journal article" date="2013" name="Genome Announc.">
        <title>Complete Genome Sequence of Burkholderia sp. Strain RPE64, Bacterial Symbiont of the Bean Bug Riptortus pedestris.</title>
        <authorList>
            <person name="Shibata T.F."/>
            <person name="Maeda T."/>
            <person name="Nikoh N."/>
            <person name="Yamaguchi K."/>
            <person name="Oshima K."/>
            <person name="Hattori M."/>
            <person name="Nishiyama T."/>
            <person name="Hasebe M."/>
            <person name="Fukatsu T."/>
            <person name="Kikuchi Y."/>
            <person name="Shigenobu S."/>
        </authorList>
    </citation>
    <scope>NUCLEOTIDE SEQUENCE [LARGE SCALE GENOMIC DNA]</scope>
</reference>
<gene>
    <name evidence="1" type="ORF">BRPE64_ACDS19690</name>
</gene>
<evidence type="ECO:0000313" key="2">
    <source>
        <dbReference type="Proteomes" id="UP000013966"/>
    </source>
</evidence>
<protein>
    <submittedName>
        <fullName evidence="1">Uncharacterized protein</fullName>
    </submittedName>
</protein>
<dbReference type="HOGENOM" id="CLU_2987777_0_0_4"/>
<proteinExistence type="predicted"/>
<keyword evidence="2" id="KW-1185">Reference proteome</keyword>
<sequence>MPIKRKRRALTNAEHALENWGKLQHFSRKPFRPGAFRLSVAKAMKAANHALRASSAA</sequence>
<dbReference type="PATRIC" id="fig|758793.3.peg.1971"/>
<dbReference type="Proteomes" id="UP000013966">
    <property type="component" value="Chromosome 1"/>
</dbReference>
<dbReference type="EMBL" id="AP013058">
    <property type="protein sequence ID" value="BAN23723.1"/>
    <property type="molecule type" value="Genomic_DNA"/>
</dbReference>
<dbReference type="AlphaFoldDB" id="R4WHN7"/>